<dbReference type="Pfam" id="PF10960">
    <property type="entry name" value="Holin_BhlA"/>
    <property type="match status" value="1"/>
</dbReference>
<name>A0A2A8BYS9_9BACI</name>
<gene>
    <name evidence="1" type="ORF">CN613_25720</name>
</gene>
<protein>
    <submittedName>
        <fullName evidence="1">Bacteriocin</fullName>
    </submittedName>
</protein>
<sequence length="79" mass="9230">MVVIEQLTQVGLKEGIFALLFIWLLVDTKRESKTREEKLYNFLDGMKEEFAKLVHNYESLSSDVEDIKNDIKITQHKGD</sequence>
<comment type="caution">
    <text evidence="1">The sequence shown here is derived from an EMBL/GenBank/DDBJ whole genome shotgun (WGS) entry which is preliminary data.</text>
</comment>
<accession>A0A2A8BYS9</accession>
<dbReference type="InterPro" id="IPR024405">
    <property type="entry name" value="Phage_BhlA/UviB"/>
</dbReference>
<organism evidence="1 2">
    <name type="scientific">Bacillus pseudomycoides</name>
    <dbReference type="NCBI Taxonomy" id="64104"/>
    <lineage>
        <taxon>Bacteria</taxon>
        <taxon>Bacillati</taxon>
        <taxon>Bacillota</taxon>
        <taxon>Bacilli</taxon>
        <taxon>Bacillales</taxon>
        <taxon>Bacillaceae</taxon>
        <taxon>Bacillus</taxon>
        <taxon>Bacillus cereus group</taxon>
    </lineage>
</organism>
<proteinExistence type="predicted"/>
<reference evidence="1 2" key="1">
    <citation type="submission" date="2017-09" db="EMBL/GenBank/DDBJ databases">
        <title>Large-scale bioinformatics analysis of Bacillus genomes uncovers conserved roles of natural products in bacterial physiology.</title>
        <authorList>
            <consortium name="Agbiome Team Llc"/>
            <person name="Bleich R.M."/>
            <person name="Grubbs K.J."/>
            <person name="Santa Maria K.C."/>
            <person name="Allen S.E."/>
            <person name="Farag S."/>
            <person name="Shank E.A."/>
            <person name="Bowers A."/>
        </authorList>
    </citation>
    <scope>NUCLEOTIDE SEQUENCE [LARGE SCALE GENOMIC DNA]</scope>
    <source>
        <strain evidence="1 2">AFS009893</strain>
    </source>
</reference>
<evidence type="ECO:0000313" key="1">
    <source>
        <dbReference type="EMBL" id="PEM65357.1"/>
    </source>
</evidence>
<dbReference type="EMBL" id="NUDP01000117">
    <property type="protein sequence ID" value="PEM65357.1"/>
    <property type="molecule type" value="Genomic_DNA"/>
</dbReference>
<dbReference type="Proteomes" id="UP000219775">
    <property type="component" value="Unassembled WGS sequence"/>
</dbReference>
<dbReference type="AlphaFoldDB" id="A0A2A8BYS9"/>
<evidence type="ECO:0000313" key="2">
    <source>
        <dbReference type="Proteomes" id="UP000219775"/>
    </source>
</evidence>